<keyword evidence="16" id="KW-0282">Flagellum</keyword>
<gene>
    <name evidence="13" type="primary">flhB</name>
    <name evidence="15" type="ORF">MT2528_0465</name>
    <name evidence="16" type="ORF">NVI5450_0449</name>
</gene>
<feature type="transmembrane region" description="Helical" evidence="13">
    <location>
        <begin position="150"/>
        <end position="168"/>
    </location>
</feature>
<evidence type="ECO:0000256" key="2">
    <source>
        <dbReference type="ARBA" id="ARBA00010690"/>
    </source>
</evidence>
<dbReference type="KEGG" id="mvs:MVIS_0742"/>
<evidence type="ECO:0000313" key="18">
    <source>
        <dbReference type="Proteomes" id="UP000183794"/>
    </source>
</evidence>
<dbReference type="Gene3D" id="6.10.250.2080">
    <property type="match status" value="1"/>
</dbReference>
<dbReference type="InterPro" id="IPR006135">
    <property type="entry name" value="T3SS_substrate_exporter"/>
</dbReference>
<sequence>MSESSTQDKTEEPTQKKLDDAKKEGQIARSKELATAGLILISGSSLSWFAPSFSEYFSELFTIQMQLTRDVTRDPQYMIVMLGEAIINMLKVLIPFILVLNLTTFLLGIMPGGLIFVLKNIKPKMSKMNPLSGLKRMVSKDTIIELIKSILKISLIGFTLYKALSLHWHELAAMAQMPLLNVLNNAMYIMSITLSFMGAALLIVAAIDLPYQKWSMNKKLKMSKQEIKDEHKGAEGSPEIKQKIKQIQRQMSQKRIDSAVPTADFVIVNPTHYAVAVKYDAARSQAPFIVAKGVDSMALRIKSIAASHDLDIIEAPELTRAIYHSTQVDQEIPAQLYTAVAYILTHIMQLNAYRKGRGKQPNTLPNFEIPATLKR</sequence>
<evidence type="ECO:0000256" key="13">
    <source>
        <dbReference type="RuleBase" id="RU364091"/>
    </source>
</evidence>
<dbReference type="AlphaFoldDB" id="A0A090IAG8"/>
<evidence type="ECO:0000256" key="4">
    <source>
        <dbReference type="ARBA" id="ARBA00022448"/>
    </source>
</evidence>
<evidence type="ECO:0000256" key="8">
    <source>
        <dbReference type="ARBA" id="ARBA00022927"/>
    </source>
</evidence>
<dbReference type="NCBIfam" id="TIGR00328">
    <property type="entry name" value="flhB"/>
    <property type="match status" value="1"/>
</dbReference>
<evidence type="ECO:0000256" key="11">
    <source>
        <dbReference type="ARBA" id="ARBA00023225"/>
    </source>
</evidence>
<evidence type="ECO:0000313" key="17">
    <source>
        <dbReference type="Proteomes" id="UP000182660"/>
    </source>
</evidence>
<comment type="subcellular location">
    <subcellularLocation>
        <location evidence="1">Cell membrane</location>
        <topology evidence="1">Multi-pass membrane protein</topology>
    </subcellularLocation>
</comment>
<keyword evidence="9 13" id="KW-1133">Transmembrane helix</keyword>
<keyword evidence="5 13" id="KW-1003">Cell membrane</keyword>
<feature type="transmembrane region" description="Helical" evidence="13">
    <location>
        <begin position="33"/>
        <end position="50"/>
    </location>
</feature>
<keyword evidence="10 13" id="KW-0472">Membrane</keyword>
<evidence type="ECO:0000256" key="7">
    <source>
        <dbReference type="ARBA" id="ARBA00022795"/>
    </source>
</evidence>
<dbReference type="SUPFAM" id="SSF160544">
    <property type="entry name" value="EscU C-terminal domain-like"/>
    <property type="match status" value="1"/>
</dbReference>
<keyword evidence="7 13" id="KW-1005">Bacterial flagellum biogenesis</keyword>
<feature type="transmembrane region" description="Helical" evidence="13">
    <location>
        <begin position="92"/>
        <end position="118"/>
    </location>
</feature>
<dbReference type="HOGENOM" id="CLU_041013_1_0_6"/>
<comment type="similarity">
    <text evidence="2 13">Belongs to the type III secretion exporter family.</text>
</comment>
<dbReference type="GO" id="GO:0044780">
    <property type="term" value="P:bacterial-type flagellum assembly"/>
    <property type="evidence" value="ECO:0007669"/>
    <property type="project" value="InterPro"/>
</dbReference>
<dbReference type="OrthoDB" id="9807950at2"/>
<reference evidence="15 17" key="2">
    <citation type="submission" date="2016-11" db="EMBL/GenBank/DDBJ databases">
        <authorList>
            <person name="Klemetsen T."/>
        </authorList>
    </citation>
    <scope>NUCLEOTIDE SEQUENCE [LARGE SCALE GENOMIC DNA]</scope>
    <source>
        <strain evidence="15">MT 2528</strain>
    </source>
</reference>
<dbReference type="PATRIC" id="fig|80854.5.peg.776"/>
<dbReference type="PANTHER" id="PTHR30531:SF12">
    <property type="entry name" value="FLAGELLAR BIOSYNTHETIC PROTEIN FLHB"/>
    <property type="match status" value="1"/>
</dbReference>
<dbReference type="Proteomes" id="UP000182660">
    <property type="component" value="Unassembled WGS sequence"/>
</dbReference>
<keyword evidence="16" id="KW-0969">Cilium</keyword>
<proteinExistence type="inferred from homology"/>
<evidence type="ECO:0000256" key="1">
    <source>
        <dbReference type="ARBA" id="ARBA00004651"/>
    </source>
</evidence>
<dbReference type="RefSeq" id="WP_045109176.1">
    <property type="nucleotide sequence ID" value="NZ_CAWQZC010000056.1"/>
</dbReference>
<dbReference type="GeneID" id="61294199"/>
<feature type="region of interest" description="Disordered" evidence="14">
    <location>
        <begin position="1"/>
        <end position="23"/>
    </location>
</feature>
<protein>
    <recommendedName>
        <fullName evidence="3 13">Flagellar biosynthetic protein FlhB</fullName>
    </recommendedName>
</protein>
<evidence type="ECO:0000313" key="15">
    <source>
        <dbReference type="EMBL" id="SGY83597.1"/>
    </source>
</evidence>
<evidence type="ECO:0000256" key="14">
    <source>
        <dbReference type="SAM" id="MobiDB-lite"/>
    </source>
</evidence>
<evidence type="ECO:0000313" key="16">
    <source>
        <dbReference type="EMBL" id="SGY84884.1"/>
    </source>
</evidence>
<dbReference type="InterPro" id="IPR006136">
    <property type="entry name" value="FlhB"/>
</dbReference>
<evidence type="ECO:0000256" key="12">
    <source>
        <dbReference type="ARBA" id="ARBA00025078"/>
    </source>
</evidence>
<comment type="function">
    <text evidence="12 13">Required for formation of the rod structure in the basal body of the flagellar apparatus. Together with FliI and FliH, may constitute the export apparatus of flagellin.</text>
</comment>
<feature type="transmembrane region" description="Helical" evidence="13">
    <location>
        <begin position="188"/>
        <end position="211"/>
    </location>
</feature>
<keyword evidence="11 13" id="KW-1006">Bacterial flagellum protein export</keyword>
<dbReference type="EMBL" id="FPLD01000014">
    <property type="protein sequence ID" value="SGY84884.1"/>
    <property type="molecule type" value="Genomic_DNA"/>
</dbReference>
<dbReference type="InterPro" id="IPR029025">
    <property type="entry name" value="T3SS_substrate_exporter_C"/>
</dbReference>
<keyword evidence="8 13" id="KW-0653">Protein transport</keyword>
<dbReference type="Gene3D" id="3.40.1690.10">
    <property type="entry name" value="secretion proteins EscU"/>
    <property type="match status" value="1"/>
</dbReference>
<evidence type="ECO:0000256" key="9">
    <source>
        <dbReference type="ARBA" id="ARBA00022989"/>
    </source>
</evidence>
<dbReference type="Proteomes" id="UP000183794">
    <property type="component" value="Unassembled WGS sequence"/>
</dbReference>
<evidence type="ECO:0000256" key="5">
    <source>
        <dbReference type="ARBA" id="ARBA00022475"/>
    </source>
</evidence>
<dbReference type="STRING" id="80854.MVIS_0742"/>
<evidence type="ECO:0000256" key="10">
    <source>
        <dbReference type="ARBA" id="ARBA00023136"/>
    </source>
</evidence>
<reference evidence="16 18" key="1">
    <citation type="submission" date="2016-11" db="EMBL/GenBank/DDBJ databases">
        <authorList>
            <person name="Jaros S."/>
            <person name="Januszkiewicz K."/>
            <person name="Wedrychowicz H."/>
        </authorList>
    </citation>
    <scope>NUCLEOTIDE SEQUENCE [LARGE SCALE GENOMIC DNA]</scope>
    <source>
        <strain evidence="16">NVI 5450</strain>
    </source>
</reference>
<evidence type="ECO:0000256" key="3">
    <source>
        <dbReference type="ARBA" id="ARBA00021622"/>
    </source>
</evidence>
<dbReference type="GO" id="GO:0009306">
    <property type="term" value="P:protein secretion"/>
    <property type="evidence" value="ECO:0007669"/>
    <property type="project" value="InterPro"/>
</dbReference>
<evidence type="ECO:0000256" key="6">
    <source>
        <dbReference type="ARBA" id="ARBA00022692"/>
    </source>
</evidence>
<dbReference type="EMBL" id="FPLJ01000016">
    <property type="protein sequence ID" value="SGY83597.1"/>
    <property type="molecule type" value="Genomic_DNA"/>
</dbReference>
<organism evidence="16 18">
    <name type="scientific">Moritella viscosa</name>
    <dbReference type="NCBI Taxonomy" id="80854"/>
    <lineage>
        <taxon>Bacteria</taxon>
        <taxon>Pseudomonadati</taxon>
        <taxon>Pseudomonadota</taxon>
        <taxon>Gammaproteobacteria</taxon>
        <taxon>Alteromonadales</taxon>
        <taxon>Moritellaceae</taxon>
        <taxon>Moritella</taxon>
    </lineage>
</organism>
<name>A0A090IAG8_9GAMM</name>
<dbReference type="Pfam" id="PF01312">
    <property type="entry name" value="Bac_export_2"/>
    <property type="match status" value="1"/>
</dbReference>
<dbReference type="GO" id="GO:0005886">
    <property type="term" value="C:plasma membrane"/>
    <property type="evidence" value="ECO:0007669"/>
    <property type="project" value="UniProtKB-SubCell"/>
</dbReference>
<dbReference type="PANTHER" id="PTHR30531">
    <property type="entry name" value="FLAGELLAR BIOSYNTHETIC PROTEIN FLHB"/>
    <property type="match status" value="1"/>
</dbReference>
<keyword evidence="6 13" id="KW-0812">Transmembrane</keyword>
<keyword evidence="17" id="KW-1185">Reference proteome</keyword>
<keyword evidence="4 13" id="KW-0813">Transport</keyword>
<dbReference type="PRINTS" id="PR00950">
    <property type="entry name" value="TYPE3IMSPROT"/>
</dbReference>
<accession>A0A090IAG8</accession>
<keyword evidence="16" id="KW-0966">Cell projection</keyword>